<feature type="signal peptide" evidence="1">
    <location>
        <begin position="1"/>
        <end position="20"/>
    </location>
</feature>
<evidence type="ECO:0000256" key="1">
    <source>
        <dbReference type="SAM" id="SignalP"/>
    </source>
</evidence>
<feature type="chain" id="PRO_5015420377" evidence="1">
    <location>
        <begin position="21"/>
        <end position="185"/>
    </location>
</feature>
<name>A0A2U1B3J3_9BACT</name>
<keyword evidence="1" id="KW-0732">Signal</keyword>
<protein>
    <submittedName>
        <fullName evidence="3">Uncharacterized protein with TBP-like fold DUF4468</fullName>
    </submittedName>
</protein>
<dbReference type="Proteomes" id="UP000245466">
    <property type="component" value="Unassembled WGS sequence"/>
</dbReference>
<sequence>MQLRVLLTSLLLLVILSATAQIPTTDGRAHYSVVTTVDGMNKDELYLAALAWVNKTYNSGKTVTQTANQDGGMIIGKALSNRLLYNNMGMKKDAGHFAYTFTIQTKDGRYKVDIESITYEKGEMVLKPGADLAEDFPHNWTGLIGDNKQTRREWLSMQGQAHAYFTLLLEDLAAHMQKAKQASAW</sequence>
<dbReference type="InterPro" id="IPR027823">
    <property type="entry name" value="DUF4468"/>
</dbReference>
<dbReference type="RefSeq" id="WP_116542260.1">
    <property type="nucleotide sequence ID" value="NZ_QEKI01000002.1"/>
</dbReference>
<dbReference type="Pfam" id="PF14730">
    <property type="entry name" value="DUF4468"/>
    <property type="match status" value="1"/>
</dbReference>
<evidence type="ECO:0000259" key="2">
    <source>
        <dbReference type="Pfam" id="PF14730"/>
    </source>
</evidence>
<accession>A0A2U1B3J3</accession>
<dbReference type="Gene3D" id="3.30.530.80">
    <property type="match status" value="1"/>
</dbReference>
<comment type="caution">
    <text evidence="3">The sequence shown here is derived from an EMBL/GenBank/DDBJ whole genome shotgun (WGS) entry which is preliminary data.</text>
</comment>
<organism evidence="3 4">
    <name type="scientific">Pontibacter virosus</name>
    <dbReference type="NCBI Taxonomy" id="1765052"/>
    <lineage>
        <taxon>Bacteria</taxon>
        <taxon>Pseudomonadati</taxon>
        <taxon>Bacteroidota</taxon>
        <taxon>Cytophagia</taxon>
        <taxon>Cytophagales</taxon>
        <taxon>Hymenobacteraceae</taxon>
        <taxon>Pontibacter</taxon>
    </lineage>
</organism>
<dbReference type="EMBL" id="QEKI01000002">
    <property type="protein sequence ID" value="PVY43249.1"/>
    <property type="molecule type" value="Genomic_DNA"/>
</dbReference>
<reference evidence="3 4" key="1">
    <citation type="submission" date="2018-04" db="EMBL/GenBank/DDBJ databases">
        <title>Genomic Encyclopedia of Type Strains, Phase IV (KMG-IV): sequencing the most valuable type-strain genomes for metagenomic binning, comparative biology and taxonomic classification.</title>
        <authorList>
            <person name="Goeker M."/>
        </authorList>
    </citation>
    <scope>NUCLEOTIDE SEQUENCE [LARGE SCALE GENOMIC DNA]</scope>
    <source>
        <strain evidence="3 4">DSM 100231</strain>
    </source>
</reference>
<dbReference type="AlphaFoldDB" id="A0A2U1B3J3"/>
<dbReference type="OrthoDB" id="894059at2"/>
<proteinExistence type="predicted"/>
<evidence type="ECO:0000313" key="4">
    <source>
        <dbReference type="Proteomes" id="UP000245466"/>
    </source>
</evidence>
<keyword evidence="4" id="KW-1185">Reference proteome</keyword>
<gene>
    <name evidence="3" type="ORF">C8E01_102428</name>
</gene>
<feature type="domain" description="DUF4468" evidence="2">
    <location>
        <begin position="31"/>
        <end position="119"/>
    </location>
</feature>
<evidence type="ECO:0000313" key="3">
    <source>
        <dbReference type="EMBL" id="PVY43249.1"/>
    </source>
</evidence>